<proteinExistence type="predicted"/>
<organism evidence="1 2">
    <name type="scientific">Panagrolaimus sp. JU765</name>
    <dbReference type="NCBI Taxonomy" id="591449"/>
    <lineage>
        <taxon>Eukaryota</taxon>
        <taxon>Metazoa</taxon>
        <taxon>Ecdysozoa</taxon>
        <taxon>Nematoda</taxon>
        <taxon>Chromadorea</taxon>
        <taxon>Rhabditida</taxon>
        <taxon>Tylenchina</taxon>
        <taxon>Panagrolaimomorpha</taxon>
        <taxon>Panagrolaimoidea</taxon>
        <taxon>Panagrolaimidae</taxon>
        <taxon>Panagrolaimus</taxon>
    </lineage>
</organism>
<protein>
    <submittedName>
        <fullName evidence="2">Uncharacterized protein</fullName>
    </submittedName>
</protein>
<evidence type="ECO:0000313" key="1">
    <source>
        <dbReference type="Proteomes" id="UP000887576"/>
    </source>
</evidence>
<dbReference type="WBParaSite" id="JU765_v2.g13951.t1">
    <property type="protein sequence ID" value="JU765_v2.g13951.t1"/>
    <property type="gene ID" value="JU765_v2.g13951"/>
</dbReference>
<name>A0AC34Q844_9BILA</name>
<accession>A0AC34Q844</accession>
<reference evidence="2" key="1">
    <citation type="submission" date="2022-11" db="UniProtKB">
        <authorList>
            <consortium name="WormBaseParasite"/>
        </authorList>
    </citation>
    <scope>IDENTIFICATION</scope>
</reference>
<dbReference type="Proteomes" id="UP000887576">
    <property type="component" value="Unplaced"/>
</dbReference>
<sequence>MALWFYNPYHYFPQNHEPYQPLKSSSDDPDQIPLCNRSTDLENNPSKLDEKSPQKSDENSSKNSKEKDLEQAQNDEDQSFDLTDLANDS</sequence>
<evidence type="ECO:0000313" key="2">
    <source>
        <dbReference type="WBParaSite" id="JU765_v2.g13951.t1"/>
    </source>
</evidence>